<feature type="compositionally biased region" description="Polar residues" evidence="1">
    <location>
        <begin position="14"/>
        <end position="33"/>
    </location>
</feature>
<reference evidence="2" key="1">
    <citation type="journal article" date="2023" name="Insect Mol. Biol.">
        <title>Genome sequencing provides insights into the evolution of gene families encoding plant cell wall-degrading enzymes in longhorned beetles.</title>
        <authorList>
            <person name="Shin N.R."/>
            <person name="Okamura Y."/>
            <person name="Kirsch R."/>
            <person name="Pauchet Y."/>
        </authorList>
    </citation>
    <scope>NUCLEOTIDE SEQUENCE</scope>
    <source>
        <strain evidence="2">AMC_N1</strain>
    </source>
</reference>
<evidence type="ECO:0000256" key="1">
    <source>
        <dbReference type="SAM" id="MobiDB-lite"/>
    </source>
</evidence>
<dbReference type="AlphaFoldDB" id="A0AAV8YAE9"/>
<evidence type="ECO:0000313" key="3">
    <source>
        <dbReference type="Proteomes" id="UP001162162"/>
    </source>
</evidence>
<evidence type="ECO:0008006" key="4">
    <source>
        <dbReference type="Google" id="ProtNLM"/>
    </source>
</evidence>
<sequence>MSGQRRKRVLPIQEPSTSGRNSPSPQRTRNSSRTSDEALDQFTALMTAFLQRTAEQSQLNIPTIGGDAVPEFNPEAKGQTVETWCRKVDELRAVYKWSEEATIYFAMSKLRGLAEVWYKGLPSVNFTWTEWKEKLELGFPSKRNYHADLQAMMNRTKRSEESYAKYYYEKMALLNRCKIQGTDAVSCIIGGIYDNVVKTGASAGNHQTPESLYGYLTSLTTEKNRESSAKVSGITKVLKQLEEQYVKNRGKGIPPRELKDVATSAAVTAISRRNVS</sequence>
<protein>
    <recommendedName>
        <fullName evidence="4">Retrotransposon gag domain-containing protein</fullName>
    </recommendedName>
</protein>
<comment type="caution">
    <text evidence="2">The sequence shown here is derived from an EMBL/GenBank/DDBJ whole genome shotgun (WGS) entry which is preliminary data.</text>
</comment>
<dbReference type="EMBL" id="JAPWTK010000140">
    <property type="protein sequence ID" value="KAJ8948247.1"/>
    <property type="molecule type" value="Genomic_DNA"/>
</dbReference>
<evidence type="ECO:0000313" key="2">
    <source>
        <dbReference type="EMBL" id="KAJ8948247.1"/>
    </source>
</evidence>
<name>A0AAV8YAE9_9CUCU</name>
<proteinExistence type="predicted"/>
<accession>A0AAV8YAE9</accession>
<organism evidence="2 3">
    <name type="scientific">Aromia moschata</name>
    <dbReference type="NCBI Taxonomy" id="1265417"/>
    <lineage>
        <taxon>Eukaryota</taxon>
        <taxon>Metazoa</taxon>
        <taxon>Ecdysozoa</taxon>
        <taxon>Arthropoda</taxon>
        <taxon>Hexapoda</taxon>
        <taxon>Insecta</taxon>
        <taxon>Pterygota</taxon>
        <taxon>Neoptera</taxon>
        <taxon>Endopterygota</taxon>
        <taxon>Coleoptera</taxon>
        <taxon>Polyphaga</taxon>
        <taxon>Cucujiformia</taxon>
        <taxon>Chrysomeloidea</taxon>
        <taxon>Cerambycidae</taxon>
        <taxon>Cerambycinae</taxon>
        <taxon>Callichromatini</taxon>
        <taxon>Aromia</taxon>
    </lineage>
</organism>
<gene>
    <name evidence="2" type="ORF">NQ318_013235</name>
</gene>
<keyword evidence="3" id="KW-1185">Reference proteome</keyword>
<feature type="region of interest" description="Disordered" evidence="1">
    <location>
        <begin position="1"/>
        <end position="35"/>
    </location>
</feature>
<dbReference type="Proteomes" id="UP001162162">
    <property type="component" value="Unassembled WGS sequence"/>
</dbReference>